<proteinExistence type="predicted"/>
<dbReference type="AlphaFoldDB" id="A0A1A9WBN5"/>
<reference evidence="3" key="1">
    <citation type="submission" date="2014-03" db="EMBL/GenBank/DDBJ databases">
        <authorList>
            <person name="Aksoy S."/>
            <person name="Warren W."/>
            <person name="Wilson R.K."/>
        </authorList>
    </citation>
    <scope>NUCLEOTIDE SEQUENCE [LARGE SCALE GENOMIC DNA]</scope>
    <source>
        <strain evidence="3">IAEA</strain>
    </source>
</reference>
<name>A0A1A9WBN5_9MUSC</name>
<keyword evidence="1" id="KW-1133">Transmembrane helix</keyword>
<feature type="transmembrane region" description="Helical" evidence="1">
    <location>
        <begin position="92"/>
        <end position="120"/>
    </location>
</feature>
<keyword evidence="1" id="KW-0812">Transmembrane</keyword>
<dbReference type="EnsemblMetazoa" id="GBRI013632-RA">
    <property type="protein sequence ID" value="GBRI013632-PA"/>
    <property type="gene ID" value="GBRI013632"/>
</dbReference>
<protein>
    <submittedName>
        <fullName evidence="2">Uncharacterized protein</fullName>
    </submittedName>
</protein>
<accession>A0A1A9WBN5</accession>
<keyword evidence="1" id="KW-0472">Membrane</keyword>
<evidence type="ECO:0000256" key="1">
    <source>
        <dbReference type="SAM" id="Phobius"/>
    </source>
</evidence>
<dbReference type="Proteomes" id="UP000091820">
    <property type="component" value="Unassembled WGS sequence"/>
</dbReference>
<evidence type="ECO:0000313" key="2">
    <source>
        <dbReference type="EnsemblMetazoa" id="GBRI013632-PA"/>
    </source>
</evidence>
<keyword evidence="3" id="KW-1185">Reference proteome</keyword>
<dbReference type="VEuPathDB" id="VectorBase:GBRI013632"/>
<reference evidence="2" key="2">
    <citation type="submission" date="2020-05" db="UniProtKB">
        <authorList>
            <consortium name="EnsemblMetazoa"/>
        </authorList>
    </citation>
    <scope>IDENTIFICATION</scope>
    <source>
        <strain evidence="2">IAEA</strain>
    </source>
</reference>
<sequence>MNILYISRIWNEAPFLLNGFENKRNRFPSQRARMHSNGEFSMVLREASTIYGWGLLRLRSVQLHALRVFDKVQNIDNLTRSLVCPIALIRQIIIFTAFLFMPVKVFIITAFCISTIVYSYQLGSCGHNSSSCVDIDFDRRRNCNLLQFPHLHVHRNLLLLL</sequence>
<evidence type="ECO:0000313" key="3">
    <source>
        <dbReference type="Proteomes" id="UP000091820"/>
    </source>
</evidence>
<organism evidence="2 3">
    <name type="scientific">Glossina brevipalpis</name>
    <dbReference type="NCBI Taxonomy" id="37001"/>
    <lineage>
        <taxon>Eukaryota</taxon>
        <taxon>Metazoa</taxon>
        <taxon>Ecdysozoa</taxon>
        <taxon>Arthropoda</taxon>
        <taxon>Hexapoda</taxon>
        <taxon>Insecta</taxon>
        <taxon>Pterygota</taxon>
        <taxon>Neoptera</taxon>
        <taxon>Endopterygota</taxon>
        <taxon>Diptera</taxon>
        <taxon>Brachycera</taxon>
        <taxon>Muscomorpha</taxon>
        <taxon>Hippoboscoidea</taxon>
        <taxon>Glossinidae</taxon>
        <taxon>Glossina</taxon>
    </lineage>
</organism>